<keyword evidence="5" id="KW-0997">Cell inner membrane</keyword>
<dbReference type="InterPro" id="IPR016169">
    <property type="entry name" value="FAD-bd_PCMH_sub2"/>
</dbReference>
<dbReference type="Gene3D" id="3.30.43.10">
    <property type="entry name" value="Uridine Diphospho-n-acetylenolpyruvylglucosamine Reductase, domain 2"/>
    <property type="match status" value="1"/>
</dbReference>
<dbReference type="PANTHER" id="PTHR43716">
    <property type="entry name" value="D-2-HYDROXYGLUTARATE DEHYDROGENASE, MITOCHONDRIAL"/>
    <property type="match status" value="1"/>
</dbReference>
<evidence type="ECO:0000256" key="4">
    <source>
        <dbReference type="ARBA" id="ARBA00023002"/>
    </source>
</evidence>
<dbReference type="InterPro" id="IPR016172">
    <property type="entry name" value="D-lactate_DH_C-sub1"/>
</dbReference>
<dbReference type="InterPro" id="IPR051264">
    <property type="entry name" value="FAD-oxidored/transferase_4"/>
</dbReference>
<feature type="binding site" evidence="5">
    <location>
        <position position="144"/>
    </location>
    <ligand>
        <name>FAD</name>
        <dbReference type="ChEBI" id="CHEBI:57692"/>
    </ligand>
</feature>
<dbReference type="RefSeq" id="WP_343794392.1">
    <property type="nucleotide sequence ID" value="NZ_BAAAGA010000006.1"/>
</dbReference>
<feature type="domain" description="FAD-binding PCMH-type" evidence="7">
    <location>
        <begin position="37"/>
        <end position="267"/>
    </location>
</feature>
<dbReference type="InterPro" id="IPR016173">
    <property type="entry name" value="D-lactate_DH_C-sub2"/>
</dbReference>
<dbReference type="InterPro" id="IPR012256">
    <property type="entry name" value="D_lactate_DH"/>
</dbReference>
<sequence>MTTSTDLLQALRAIVGTRHVLTGDGRTRRFRKGYRFGEGDALAVVQPGSLVEQWRVVKACVEAGRIVIMQAANTGLTGGSTPDGVYDREVVILSTTRIDGIHLIRDGRQVICLPGASLYALEDRLKPLGREPHSVIGSSCIGASVIGGVCNNSGGSLIQRGPAYTQLALYAQVRADGALELVNHLGLAIEGDPEAILARVEAGDFTDAEILDPAGAAASDSGYVERIRDVDADTPARYNADADRLFEASGSAGKAVVFAVRLDTFASVGDSAVFYIGTNDPLVLTRIRRDILGGFENLPVAGEYMHRDCYDIAREYGKDTFLAIRKFGTGSMPRLFAMKSAADAVFASIPGAPKFLADRLVQFATSLFPEHLPERMNAYRDRFEHHLMLKMAGPGVEEARRYLAALPAADGEAFECTKDEGDKAFLHRFAAAGAAIRYRAVHHRHVSDIVALDIALPRNTRDWMETLPDDVAAPILKRLYYGHFFCHVFHQDYVVAAGQDPIALEHRMWALLDDRNARYPAEHNVGHLYPAAPSQVSHFRKLDPCNCLNPGIGMTSRKAEWVEA</sequence>
<reference evidence="8 9" key="1">
    <citation type="journal article" date="2019" name="Int. J. Syst. Evol. Microbiol.">
        <title>The Global Catalogue of Microorganisms (GCM) 10K type strain sequencing project: providing services to taxonomists for standard genome sequencing and annotation.</title>
        <authorList>
            <consortium name="The Broad Institute Genomics Platform"/>
            <consortium name="The Broad Institute Genome Sequencing Center for Infectious Disease"/>
            <person name="Wu L."/>
            <person name="Ma J."/>
        </authorList>
    </citation>
    <scope>NUCLEOTIDE SEQUENCE [LARGE SCALE GENOMIC DNA]</scope>
    <source>
        <strain evidence="8 9">JCM 12928</strain>
    </source>
</reference>
<dbReference type="PIRSF" id="PIRSF000101">
    <property type="entry name" value="D-lactate_dh"/>
    <property type="match status" value="1"/>
</dbReference>
<organism evidence="8 9">
    <name type="scientific">Brevundimonas kwangchunensis</name>
    <dbReference type="NCBI Taxonomy" id="322163"/>
    <lineage>
        <taxon>Bacteria</taxon>
        <taxon>Pseudomonadati</taxon>
        <taxon>Pseudomonadota</taxon>
        <taxon>Alphaproteobacteria</taxon>
        <taxon>Caulobacterales</taxon>
        <taxon>Caulobacteraceae</taxon>
        <taxon>Brevundimonas</taxon>
    </lineage>
</organism>
<comment type="cofactor">
    <cofactor evidence="1 5 6">
        <name>FAD</name>
        <dbReference type="ChEBI" id="CHEBI:57692"/>
    </cofactor>
</comment>
<dbReference type="InterPro" id="IPR015409">
    <property type="entry name" value="Lactate_DH_C"/>
</dbReference>
<evidence type="ECO:0000256" key="5">
    <source>
        <dbReference type="HAMAP-Rule" id="MF_02092"/>
    </source>
</evidence>
<dbReference type="EMBL" id="BAAAGA010000006">
    <property type="protein sequence ID" value="GAA0627618.1"/>
    <property type="molecule type" value="Genomic_DNA"/>
</dbReference>
<dbReference type="HAMAP" id="MF_02092">
    <property type="entry name" value="DLDH_Dld"/>
    <property type="match status" value="1"/>
</dbReference>
<feature type="binding site" evidence="5">
    <location>
        <begin position="71"/>
        <end position="75"/>
    </location>
    <ligand>
        <name>FAD</name>
        <dbReference type="ChEBI" id="CHEBI:57692"/>
    </ligand>
</feature>
<comment type="function">
    <text evidence="5 6">Catalyzes the oxidation of D-lactate to pyruvate.</text>
</comment>
<dbReference type="InterPro" id="IPR016166">
    <property type="entry name" value="FAD-bd_PCMH"/>
</dbReference>
<feature type="binding site" evidence="5">
    <location>
        <position position="137"/>
    </location>
    <ligand>
        <name>FAD</name>
        <dbReference type="ChEBI" id="CHEBI:57692"/>
    </ligand>
</feature>
<comment type="similarity">
    <text evidence="5">Belongs to the quinone-dependent D-lactate dehydrogenase family.</text>
</comment>
<dbReference type="Gene3D" id="3.30.1370.20">
    <property type="entry name" value="D-lactate dehydrogenase, cap domain, subdomain 2"/>
    <property type="match status" value="1"/>
</dbReference>
<evidence type="ECO:0000256" key="6">
    <source>
        <dbReference type="PIRNR" id="PIRNR000101"/>
    </source>
</evidence>
<evidence type="ECO:0000256" key="1">
    <source>
        <dbReference type="ARBA" id="ARBA00001974"/>
    </source>
</evidence>
<accession>A0ABN1H2Z6</accession>
<keyword evidence="9" id="KW-1185">Reference proteome</keyword>
<proteinExistence type="inferred from homology"/>
<dbReference type="InterPro" id="IPR036318">
    <property type="entry name" value="FAD-bd_PCMH-like_sf"/>
</dbReference>
<keyword evidence="2 5" id="KW-0285">Flavoprotein</keyword>
<comment type="caution">
    <text evidence="8">The sequence shown here is derived from an EMBL/GenBank/DDBJ whole genome shotgun (WGS) entry which is preliminary data.</text>
</comment>
<keyword evidence="3 5" id="KW-0274">FAD</keyword>
<dbReference type="EC" id="1.1.5.12" evidence="5"/>
<dbReference type="InterPro" id="IPR016167">
    <property type="entry name" value="FAD-bd_PCMH_sub1"/>
</dbReference>
<dbReference type="Gene3D" id="3.30.70.610">
    <property type="entry name" value="D-lactate dehydrogenase, cap domain, subdomain 1"/>
    <property type="match status" value="2"/>
</dbReference>
<dbReference type="PROSITE" id="PS51387">
    <property type="entry name" value="FAD_PCMH"/>
    <property type="match status" value="1"/>
</dbReference>
<keyword evidence="4 5" id="KW-0560">Oxidoreductase</keyword>
<dbReference type="SUPFAM" id="SSF55103">
    <property type="entry name" value="FAD-linked oxidases, C-terminal domain"/>
    <property type="match status" value="1"/>
</dbReference>
<evidence type="ECO:0000259" key="7">
    <source>
        <dbReference type="PROSITE" id="PS51387"/>
    </source>
</evidence>
<dbReference type="PANTHER" id="PTHR43716:SF1">
    <property type="entry name" value="D-2-HYDROXYGLUTARATE DEHYDROGENASE, MITOCHONDRIAL"/>
    <property type="match status" value="1"/>
</dbReference>
<gene>
    <name evidence="5 8" type="primary">dld</name>
    <name evidence="8" type="ORF">GCM10009422_25790</name>
</gene>
<dbReference type="SUPFAM" id="SSF56176">
    <property type="entry name" value="FAD-binding/transporter-associated domain-like"/>
    <property type="match status" value="1"/>
</dbReference>
<feature type="binding site" evidence="5">
    <location>
        <begin position="79"/>
        <end position="80"/>
    </location>
    <ligand>
        <name>FAD</name>
        <dbReference type="ChEBI" id="CHEBI:57692"/>
    </ligand>
</feature>
<evidence type="ECO:0000256" key="2">
    <source>
        <dbReference type="ARBA" id="ARBA00022630"/>
    </source>
</evidence>
<keyword evidence="5" id="KW-1003">Cell membrane</keyword>
<evidence type="ECO:0000313" key="8">
    <source>
        <dbReference type="EMBL" id="GAA0627618.1"/>
    </source>
</evidence>
<keyword evidence="5 6" id="KW-0874">Quinone</keyword>
<keyword evidence="5" id="KW-0472">Membrane</keyword>
<feature type="binding site" evidence="5">
    <location>
        <position position="154"/>
    </location>
    <ligand>
        <name>FAD</name>
        <dbReference type="ChEBI" id="CHEBI:57692"/>
    </ligand>
</feature>
<dbReference type="Pfam" id="PF01565">
    <property type="entry name" value="FAD_binding_4"/>
    <property type="match status" value="1"/>
</dbReference>
<protein>
    <recommendedName>
        <fullName evidence="5">Quinone-dependent D-lactate dehydrogenase</fullName>
        <ecNumber evidence="5">1.1.5.12</ecNumber>
    </recommendedName>
    <alternativeName>
        <fullName evidence="5">D-lactate dehydrogenase</fullName>
        <shortName evidence="5">D-LDH</shortName>
    </alternativeName>
</protein>
<comment type="subcellular location">
    <subcellularLocation>
        <location evidence="5">Cell inner membrane</location>
        <topology evidence="5">Peripheral membrane protein</topology>
        <orientation evidence="5">Cytoplasmic side</orientation>
    </subcellularLocation>
</comment>
<dbReference type="NCBIfam" id="NF008387">
    <property type="entry name" value="PRK11183.1"/>
    <property type="match status" value="1"/>
</dbReference>
<feature type="binding site" evidence="5">
    <location>
        <position position="257"/>
    </location>
    <ligand>
        <name>FAD</name>
        <dbReference type="ChEBI" id="CHEBI:57692"/>
    </ligand>
</feature>
<dbReference type="Gene3D" id="3.30.465.10">
    <property type="match status" value="1"/>
</dbReference>
<dbReference type="InterPro" id="IPR016164">
    <property type="entry name" value="FAD-linked_Oxase-like_C"/>
</dbReference>
<dbReference type="Pfam" id="PF09330">
    <property type="entry name" value="Lact-deh-memb"/>
    <property type="match status" value="1"/>
</dbReference>
<dbReference type="Proteomes" id="UP001501352">
    <property type="component" value="Unassembled WGS sequence"/>
</dbReference>
<evidence type="ECO:0000313" key="9">
    <source>
        <dbReference type="Proteomes" id="UP001501352"/>
    </source>
</evidence>
<name>A0ABN1H2Z6_9CAUL</name>
<evidence type="ECO:0000256" key="3">
    <source>
        <dbReference type="ARBA" id="ARBA00022827"/>
    </source>
</evidence>
<dbReference type="InterPro" id="IPR006094">
    <property type="entry name" value="Oxid_FAD_bind_N"/>
</dbReference>
<comment type="catalytic activity">
    <reaction evidence="5 6">
        <text>(R)-lactate + a quinone = a quinol + pyruvate</text>
        <dbReference type="Rhea" id="RHEA:51468"/>
        <dbReference type="ChEBI" id="CHEBI:15361"/>
        <dbReference type="ChEBI" id="CHEBI:16004"/>
        <dbReference type="ChEBI" id="CHEBI:24646"/>
        <dbReference type="ChEBI" id="CHEBI:132124"/>
        <dbReference type="EC" id="1.1.5.12"/>
    </reaction>
</comment>